<dbReference type="InterPro" id="IPR050482">
    <property type="entry name" value="Sensor_HK_TwoCompSys"/>
</dbReference>
<sequence>MTCGDGVGGMPVCARTAAMPGAAGHRSHLPEVTFCLRTIAERLHGGQHRRMNSSFCHLLHPLRLAAAFTIAAVALSFMPDASAHGAWRWGVLAGFTALFVLHTVLPQTHALRTAATLLQAALALLLVWMEPRAGTAPVLLVMLVAQAGMTWPPLRVLLLALALNAGMYAVLVHAGFDRALLIVSIYAGFQAFAALTAHYARSAERARDALAYVNADLLATRALLADSARDAERLRLARALHDVAGHKLTAMRINLRLLSADPALAQRDEVAVVEQLSAELLSDIRNVVQSLRDDQGLDLQTALRALAAPFPRPTLRLQIDADVRVTDARVAELLLRLVQEALTNAVRHADADEVAVHLHCEGAQLHVDICDDGRCAERIREGNGITGMRERLAALHGQLDLGRTPTGGMHLIARLPV</sequence>
<comment type="caution">
    <text evidence="7">The sequence shown here is derived from an EMBL/GenBank/DDBJ whole genome shotgun (WGS) entry which is preliminary data.</text>
</comment>
<feature type="domain" description="Histidine kinase/HSP90-like ATPase" evidence="5">
    <location>
        <begin position="332"/>
        <end position="416"/>
    </location>
</feature>
<dbReference type="Proteomes" id="UP000234345">
    <property type="component" value="Unassembled WGS sequence"/>
</dbReference>
<keyword evidence="4" id="KW-1133">Transmembrane helix</keyword>
<evidence type="ECO:0000256" key="2">
    <source>
        <dbReference type="ARBA" id="ARBA00022777"/>
    </source>
</evidence>
<dbReference type="InterPro" id="IPR036890">
    <property type="entry name" value="HATPase_C_sf"/>
</dbReference>
<keyword evidence="4" id="KW-0472">Membrane</keyword>
<dbReference type="PANTHER" id="PTHR24421">
    <property type="entry name" value="NITRATE/NITRITE SENSOR PROTEIN NARX-RELATED"/>
    <property type="match status" value="1"/>
</dbReference>
<dbReference type="CDD" id="cd16917">
    <property type="entry name" value="HATPase_UhpB-NarQ-NarX-like"/>
    <property type="match status" value="1"/>
</dbReference>
<dbReference type="GO" id="GO:0000155">
    <property type="term" value="F:phosphorelay sensor kinase activity"/>
    <property type="evidence" value="ECO:0007669"/>
    <property type="project" value="InterPro"/>
</dbReference>
<feature type="transmembrane region" description="Helical" evidence="4">
    <location>
        <begin position="180"/>
        <end position="200"/>
    </location>
</feature>
<evidence type="ECO:0000259" key="5">
    <source>
        <dbReference type="Pfam" id="PF02518"/>
    </source>
</evidence>
<evidence type="ECO:0000313" key="7">
    <source>
        <dbReference type="EMBL" id="SOO23232.1"/>
    </source>
</evidence>
<dbReference type="Pfam" id="PF02518">
    <property type="entry name" value="HATPase_c"/>
    <property type="match status" value="1"/>
</dbReference>
<evidence type="ECO:0000256" key="4">
    <source>
        <dbReference type="SAM" id="Phobius"/>
    </source>
</evidence>
<dbReference type="AlphaFoldDB" id="A0A7Z7NFW3"/>
<accession>A0A7Z7NFW3</accession>
<keyword evidence="4" id="KW-0812">Transmembrane</keyword>
<reference evidence="7 8" key="1">
    <citation type="submission" date="2017-10" db="EMBL/GenBank/DDBJ databases">
        <authorList>
            <person name="Regsiter A."/>
            <person name="William W."/>
        </authorList>
    </citation>
    <scope>NUCLEOTIDE SEQUENCE [LARGE SCALE GENOMIC DNA]</scope>
    <source>
        <strain evidence="7 8">CFBP6991</strain>
    </source>
</reference>
<dbReference type="Pfam" id="PF07730">
    <property type="entry name" value="HisKA_3"/>
    <property type="match status" value="1"/>
</dbReference>
<dbReference type="GO" id="GO:0046983">
    <property type="term" value="F:protein dimerization activity"/>
    <property type="evidence" value="ECO:0007669"/>
    <property type="project" value="InterPro"/>
</dbReference>
<evidence type="ECO:0000313" key="8">
    <source>
        <dbReference type="Proteomes" id="UP000234345"/>
    </source>
</evidence>
<proteinExistence type="predicted"/>
<feature type="domain" description="Signal transduction histidine kinase subgroup 3 dimerisation and phosphoacceptor" evidence="6">
    <location>
        <begin position="232"/>
        <end position="294"/>
    </location>
</feature>
<evidence type="ECO:0000256" key="3">
    <source>
        <dbReference type="ARBA" id="ARBA00023012"/>
    </source>
</evidence>
<name>A0A7Z7NFW3_XANCH</name>
<feature type="transmembrane region" description="Helical" evidence="4">
    <location>
        <begin position="110"/>
        <end position="128"/>
    </location>
</feature>
<dbReference type="Gene3D" id="1.20.5.1930">
    <property type="match status" value="1"/>
</dbReference>
<gene>
    <name evidence="7" type="ORF">XFF6991_180343</name>
</gene>
<dbReference type="InterPro" id="IPR003594">
    <property type="entry name" value="HATPase_dom"/>
</dbReference>
<feature type="transmembrane region" description="Helical" evidence="4">
    <location>
        <begin position="58"/>
        <end position="79"/>
    </location>
</feature>
<evidence type="ECO:0000256" key="1">
    <source>
        <dbReference type="ARBA" id="ARBA00022679"/>
    </source>
</evidence>
<dbReference type="PANTHER" id="PTHR24421:SF59">
    <property type="entry name" value="OXYGEN SENSOR HISTIDINE KINASE NREB"/>
    <property type="match status" value="1"/>
</dbReference>
<keyword evidence="2" id="KW-0418">Kinase</keyword>
<keyword evidence="3" id="KW-0902">Two-component regulatory system</keyword>
<protein>
    <submittedName>
        <fullName evidence="7">Two-component system sensor protein</fullName>
    </submittedName>
</protein>
<dbReference type="Gene3D" id="3.30.565.10">
    <property type="entry name" value="Histidine kinase-like ATPase, C-terminal domain"/>
    <property type="match status" value="1"/>
</dbReference>
<dbReference type="GO" id="GO:0016020">
    <property type="term" value="C:membrane"/>
    <property type="evidence" value="ECO:0007669"/>
    <property type="project" value="InterPro"/>
</dbReference>
<organism evidence="7 8">
    <name type="scientific">Xanthomonas campestris pv. phaseoli</name>
    <dbReference type="NCBI Taxonomy" id="317013"/>
    <lineage>
        <taxon>Bacteria</taxon>
        <taxon>Pseudomonadati</taxon>
        <taxon>Pseudomonadota</taxon>
        <taxon>Gammaproteobacteria</taxon>
        <taxon>Lysobacterales</taxon>
        <taxon>Lysobacteraceae</taxon>
        <taxon>Xanthomonas</taxon>
    </lineage>
</organism>
<keyword evidence="1" id="KW-0808">Transferase</keyword>
<dbReference type="InterPro" id="IPR011712">
    <property type="entry name" value="Sig_transdc_His_kin_sub3_dim/P"/>
</dbReference>
<feature type="transmembrane region" description="Helical" evidence="4">
    <location>
        <begin position="85"/>
        <end position="105"/>
    </location>
</feature>
<dbReference type="SUPFAM" id="SSF55874">
    <property type="entry name" value="ATPase domain of HSP90 chaperone/DNA topoisomerase II/histidine kinase"/>
    <property type="match status" value="1"/>
</dbReference>
<feature type="transmembrane region" description="Helical" evidence="4">
    <location>
        <begin position="156"/>
        <end position="174"/>
    </location>
</feature>
<evidence type="ECO:0000259" key="6">
    <source>
        <dbReference type="Pfam" id="PF07730"/>
    </source>
</evidence>
<dbReference type="EMBL" id="OCZC01000046">
    <property type="protein sequence ID" value="SOO23232.1"/>
    <property type="molecule type" value="Genomic_DNA"/>
</dbReference>